<protein>
    <submittedName>
        <fullName evidence="1">Uncharacterized protein</fullName>
    </submittedName>
</protein>
<proteinExistence type="predicted"/>
<dbReference type="Proteomes" id="UP000287651">
    <property type="component" value="Unassembled WGS sequence"/>
</dbReference>
<dbReference type="EMBL" id="AMZH03008895">
    <property type="protein sequence ID" value="RRT58000.1"/>
    <property type="molecule type" value="Genomic_DNA"/>
</dbReference>
<reference evidence="1 2" key="1">
    <citation type="journal article" date="2014" name="Agronomy (Basel)">
        <title>A Draft Genome Sequence for Ensete ventricosum, the Drought-Tolerant Tree Against Hunger.</title>
        <authorList>
            <person name="Harrison J."/>
            <person name="Moore K.A."/>
            <person name="Paszkiewicz K."/>
            <person name="Jones T."/>
            <person name="Grant M."/>
            <person name="Ambacheew D."/>
            <person name="Muzemil S."/>
            <person name="Studholme D.J."/>
        </authorList>
    </citation>
    <scope>NUCLEOTIDE SEQUENCE [LARGE SCALE GENOMIC DNA]</scope>
</reference>
<sequence length="304" mass="34163">MDCKFLSSPTAGEISPPRLRFDRFLPFQSPPKEKLVSTEVQQPDNTERIRLEGNPYKAMTAEVRLSQSTPLQEQWSSASPVSLALPPPAAAPAAGRVQSKRTLATLLKEALSDNSAVPVVERPVQARRRNRRKRRGKWTFVREGGDGRRDEQEQHCCSDHETRRRRLLSLHSSSTLEASQAGNREGRVTFLDCERVDEVAQPLWGRVVKQLALPCRCLAAPAAAVGYVRGRREITACRRENGMATCPALSPMRSHGRARATVMLMAATSAAATQFMQRRRRTYVYVYMHVEHIGIRRYVRTCVG</sequence>
<comment type="caution">
    <text evidence="1">The sequence shown here is derived from an EMBL/GenBank/DDBJ whole genome shotgun (WGS) entry which is preliminary data.</text>
</comment>
<organism evidence="1 2">
    <name type="scientific">Ensete ventricosum</name>
    <name type="common">Abyssinian banana</name>
    <name type="synonym">Musa ensete</name>
    <dbReference type="NCBI Taxonomy" id="4639"/>
    <lineage>
        <taxon>Eukaryota</taxon>
        <taxon>Viridiplantae</taxon>
        <taxon>Streptophyta</taxon>
        <taxon>Embryophyta</taxon>
        <taxon>Tracheophyta</taxon>
        <taxon>Spermatophyta</taxon>
        <taxon>Magnoliopsida</taxon>
        <taxon>Liliopsida</taxon>
        <taxon>Zingiberales</taxon>
        <taxon>Musaceae</taxon>
        <taxon>Ensete</taxon>
    </lineage>
</organism>
<name>A0A426Z1Z5_ENSVE</name>
<accession>A0A426Z1Z5</accession>
<evidence type="ECO:0000313" key="1">
    <source>
        <dbReference type="EMBL" id="RRT58000.1"/>
    </source>
</evidence>
<evidence type="ECO:0000313" key="2">
    <source>
        <dbReference type="Proteomes" id="UP000287651"/>
    </source>
</evidence>
<gene>
    <name evidence="1" type="ORF">B296_00023846</name>
</gene>
<dbReference type="AlphaFoldDB" id="A0A426Z1Z5"/>